<evidence type="ECO:0000256" key="6">
    <source>
        <dbReference type="ARBA" id="ARBA00022884"/>
    </source>
</evidence>
<dbReference type="SUPFAM" id="SSF88802">
    <property type="entry name" value="Pre-PUA domain"/>
    <property type="match status" value="1"/>
</dbReference>
<dbReference type="InterPro" id="IPR015947">
    <property type="entry name" value="PUA-like_sf"/>
</dbReference>
<dbReference type="WBParaSite" id="TCONS_00002430.p1">
    <property type="protein sequence ID" value="TCONS_00002430.p1"/>
    <property type="gene ID" value="XLOC_002280"/>
</dbReference>
<dbReference type="AlphaFoldDB" id="A0A0K0EQR6"/>
<dbReference type="GO" id="GO:0042255">
    <property type="term" value="P:ribosome assembly"/>
    <property type="evidence" value="ECO:0007669"/>
    <property type="project" value="InterPro"/>
</dbReference>
<feature type="domain" description="PUA" evidence="9">
    <location>
        <begin position="95"/>
        <end position="174"/>
    </location>
</feature>
<dbReference type="WBParaSite" id="SSTP_0001179700.1">
    <property type="protein sequence ID" value="SSTP_0001179700.1"/>
    <property type="gene ID" value="SSTP_0001179700"/>
</dbReference>
<dbReference type="GO" id="GO:0003723">
    <property type="term" value="F:RNA binding"/>
    <property type="evidence" value="ECO:0007669"/>
    <property type="project" value="UniProtKB-KW"/>
</dbReference>
<dbReference type="GO" id="GO:0005730">
    <property type="term" value="C:nucleolus"/>
    <property type="evidence" value="ECO:0007669"/>
    <property type="project" value="UniProtKB-SubCell"/>
</dbReference>
<comment type="similarity">
    <text evidence="3 8">Belongs to the NIP7 family.</text>
</comment>
<sequence length="181" mass="20455">MRPLTEEEGVLVFSRLKKYIGESLTNLLEREDGKYVFRYHNNRVFYATDVLAKAAMNIERKQVLTFGTCVGKFTGSGKFYLKITALNIIAPLAKHKVWLKDKSDIQFTMGNNVLKSHITRMTDGIEVNDGVVVFSRDNIPLGFGICQKSTTAARDAPPTSLIVLRYADIGEYIRCENEIIQ</sequence>
<dbReference type="InterPro" id="IPR002478">
    <property type="entry name" value="PUA"/>
</dbReference>
<name>A0A0K0EQR6_STRER</name>
<evidence type="ECO:0000256" key="5">
    <source>
        <dbReference type="ARBA" id="ARBA00022517"/>
    </source>
</evidence>
<dbReference type="Proteomes" id="UP000035681">
    <property type="component" value="Unplaced"/>
</dbReference>
<keyword evidence="5 8" id="KW-0690">Ribosome biogenesis</keyword>
<dbReference type="CDD" id="cd21151">
    <property type="entry name" value="PUA_Nip7-like"/>
    <property type="match status" value="1"/>
</dbReference>
<dbReference type="InterPro" id="IPR005155">
    <property type="entry name" value="UPF0113_PUA"/>
</dbReference>
<dbReference type="InterPro" id="IPR040598">
    <property type="entry name" value="NIP7_N"/>
</dbReference>
<evidence type="ECO:0000259" key="9">
    <source>
        <dbReference type="SMART" id="SM00359"/>
    </source>
</evidence>
<accession>A0A0K0EQR6</accession>
<dbReference type="STRING" id="6248.A0A0K0EQR6"/>
<dbReference type="PIRSF" id="PIRSF017190">
    <property type="entry name" value="Rbsml_synth_fac_NIP7"/>
    <property type="match status" value="1"/>
</dbReference>
<dbReference type="Gene3D" id="3.10.450.220">
    <property type="match status" value="1"/>
</dbReference>
<evidence type="ECO:0000313" key="11">
    <source>
        <dbReference type="WBParaSite" id="SSTP_0001179700.1"/>
    </source>
</evidence>
<protein>
    <recommendedName>
        <fullName evidence="4 8">60S ribosome subunit biogenesis protein NIP7 homolog</fullName>
    </recommendedName>
</protein>
<keyword evidence="10" id="KW-1185">Reference proteome</keyword>
<evidence type="ECO:0000256" key="1">
    <source>
        <dbReference type="ARBA" id="ARBA00004087"/>
    </source>
</evidence>
<dbReference type="SUPFAM" id="SSF88697">
    <property type="entry name" value="PUA domain-like"/>
    <property type="match status" value="1"/>
</dbReference>
<dbReference type="InterPro" id="IPR016686">
    <property type="entry name" value="Ribosomal_synth_fac_NIP7"/>
</dbReference>
<evidence type="ECO:0000256" key="4">
    <source>
        <dbReference type="ARBA" id="ARBA00018162"/>
    </source>
</evidence>
<comment type="function">
    <text evidence="1 8">Required for proper 34S pre-rRNA processing and 60S ribosome subunit assembly.</text>
</comment>
<comment type="subunit">
    <text evidence="8">Interacts with pre-ribosome complex.</text>
</comment>
<organism evidence="11">
    <name type="scientific">Strongyloides stercoralis</name>
    <name type="common">Threadworm</name>
    <dbReference type="NCBI Taxonomy" id="6248"/>
    <lineage>
        <taxon>Eukaryota</taxon>
        <taxon>Metazoa</taxon>
        <taxon>Ecdysozoa</taxon>
        <taxon>Nematoda</taxon>
        <taxon>Chromadorea</taxon>
        <taxon>Rhabditida</taxon>
        <taxon>Tylenchina</taxon>
        <taxon>Panagrolaimomorpha</taxon>
        <taxon>Strongyloidoidea</taxon>
        <taxon>Strongyloididae</taxon>
        <taxon>Strongyloides</taxon>
    </lineage>
</organism>
<dbReference type="Pfam" id="PF17833">
    <property type="entry name" value="pre-PUA_NIP7"/>
    <property type="match status" value="1"/>
</dbReference>
<evidence type="ECO:0000256" key="8">
    <source>
        <dbReference type="PIRNR" id="PIRNR017190"/>
    </source>
</evidence>
<dbReference type="InterPro" id="IPR036974">
    <property type="entry name" value="PUA_sf"/>
</dbReference>
<dbReference type="SMART" id="SM00359">
    <property type="entry name" value="PUA"/>
    <property type="match status" value="1"/>
</dbReference>
<keyword evidence="7 8" id="KW-0539">Nucleus</keyword>
<dbReference type="PROSITE" id="PS50890">
    <property type="entry name" value="PUA"/>
    <property type="match status" value="1"/>
</dbReference>
<dbReference type="FunFam" id="3.10.450.220:FF:000001">
    <property type="entry name" value="60S ribosome subunit biogenesis protein NIP7 homolog"/>
    <property type="match status" value="1"/>
</dbReference>
<reference evidence="11" key="1">
    <citation type="submission" date="2015-08" db="UniProtKB">
        <authorList>
            <consortium name="WormBaseParasite"/>
        </authorList>
    </citation>
    <scope>IDENTIFICATION</scope>
</reference>
<proteinExistence type="inferred from homology"/>
<evidence type="ECO:0000256" key="7">
    <source>
        <dbReference type="ARBA" id="ARBA00023242"/>
    </source>
</evidence>
<comment type="subcellular location">
    <subcellularLocation>
        <location evidence="2">Nucleus</location>
        <location evidence="2">Nucleolus</location>
    </subcellularLocation>
</comment>
<evidence type="ECO:0000256" key="3">
    <source>
        <dbReference type="ARBA" id="ARBA00009895"/>
    </source>
</evidence>
<evidence type="ECO:0000313" key="10">
    <source>
        <dbReference type="Proteomes" id="UP000035681"/>
    </source>
</evidence>
<dbReference type="CDD" id="cd21146">
    <property type="entry name" value="Nip7_N_euk"/>
    <property type="match status" value="1"/>
</dbReference>
<dbReference type="Pfam" id="PF03657">
    <property type="entry name" value="UPF0113"/>
    <property type="match status" value="1"/>
</dbReference>
<dbReference type="Gene3D" id="2.30.130.10">
    <property type="entry name" value="PUA domain"/>
    <property type="match status" value="1"/>
</dbReference>
<dbReference type="InterPro" id="IPR055359">
    <property type="entry name" value="Nip7_N_euk"/>
</dbReference>
<keyword evidence="6 8" id="KW-0694">RNA-binding</keyword>
<evidence type="ECO:0000256" key="2">
    <source>
        <dbReference type="ARBA" id="ARBA00004604"/>
    </source>
</evidence>